<protein>
    <submittedName>
        <fullName evidence="1">Uncharacterized protein</fullName>
    </submittedName>
</protein>
<proteinExistence type="predicted"/>
<evidence type="ECO:0000313" key="1">
    <source>
        <dbReference type="EMBL" id="KKL12971.1"/>
    </source>
</evidence>
<reference evidence="1" key="1">
    <citation type="journal article" date="2015" name="Nature">
        <title>Complex archaea that bridge the gap between prokaryotes and eukaryotes.</title>
        <authorList>
            <person name="Spang A."/>
            <person name="Saw J.H."/>
            <person name="Jorgensen S.L."/>
            <person name="Zaremba-Niedzwiedzka K."/>
            <person name="Martijn J."/>
            <person name="Lind A.E."/>
            <person name="van Eijk R."/>
            <person name="Schleper C."/>
            <person name="Guy L."/>
            <person name="Ettema T.J."/>
        </authorList>
    </citation>
    <scope>NUCLEOTIDE SEQUENCE</scope>
</reference>
<gene>
    <name evidence="1" type="ORF">LCGC14_2530430</name>
</gene>
<accession>A0A0F9D573</accession>
<dbReference type="AlphaFoldDB" id="A0A0F9D573"/>
<organism evidence="1">
    <name type="scientific">marine sediment metagenome</name>
    <dbReference type="NCBI Taxonomy" id="412755"/>
    <lineage>
        <taxon>unclassified sequences</taxon>
        <taxon>metagenomes</taxon>
        <taxon>ecological metagenomes</taxon>
    </lineage>
</organism>
<comment type="caution">
    <text evidence="1">The sequence shown here is derived from an EMBL/GenBank/DDBJ whole genome shotgun (WGS) entry which is preliminary data.</text>
</comment>
<dbReference type="EMBL" id="LAZR01041050">
    <property type="protein sequence ID" value="KKL12971.1"/>
    <property type="molecule type" value="Genomic_DNA"/>
</dbReference>
<name>A0A0F9D573_9ZZZZ</name>
<sequence length="184" mass="20652">MLICPACGTQDRFKRHARYTKYYYEEELWILRLKCEVCGTTHAVIPSFSLPGTSIGTKETEKYLIKRAKGVGRGTAGKILLQVGLSEKYQINIDKMFQTSVDQAKAHFLNEGDSTLNGMEWVKSVVSDPERPLYSLNCFCLEHGVNAVCCTRSSIQTFRVRKAGIRFSHNFGTSQNEVPGIDSS</sequence>